<dbReference type="InterPro" id="IPR050109">
    <property type="entry name" value="HTH-type_TetR-like_transc_reg"/>
</dbReference>
<evidence type="ECO:0000313" key="5">
    <source>
        <dbReference type="EMBL" id="NKY97916.1"/>
    </source>
</evidence>
<dbReference type="InterPro" id="IPR001647">
    <property type="entry name" value="HTH_TetR"/>
</dbReference>
<dbReference type="EMBL" id="JAAXPG010000007">
    <property type="protein sequence ID" value="NKY97916.1"/>
    <property type="molecule type" value="Genomic_DNA"/>
</dbReference>
<dbReference type="GO" id="GO:0000976">
    <property type="term" value="F:transcription cis-regulatory region binding"/>
    <property type="evidence" value="ECO:0007669"/>
    <property type="project" value="TreeGrafter"/>
</dbReference>
<keyword evidence="1 2" id="KW-0238">DNA-binding</keyword>
<reference evidence="5 6" key="1">
    <citation type="submission" date="2020-04" db="EMBL/GenBank/DDBJ databases">
        <title>MicrobeNet Type strains.</title>
        <authorList>
            <person name="Nicholson A.C."/>
        </authorList>
    </citation>
    <scope>NUCLEOTIDE SEQUENCE [LARGE SCALE GENOMIC DNA]</scope>
    <source>
        <strain evidence="5 6">ATCC 23612</strain>
    </source>
</reference>
<dbReference type="InterPro" id="IPR009057">
    <property type="entry name" value="Homeodomain-like_sf"/>
</dbReference>
<gene>
    <name evidence="5" type="ORF">HGB44_09640</name>
</gene>
<dbReference type="SUPFAM" id="SSF48498">
    <property type="entry name" value="Tetracyclin repressor-like, C-terminal domain"/>
    <property type="match status" value="1"/>
</dbReference>
<proteinExistence type="predicted"/>
<protein>
    <submittedName>
        <fullName evidence="5">TetR/AcrR family transcriptional regulator</fullName>
    </submittedName>
</protein>
<feature type="region of interest" description="Disordered" evidence="3">
    <location>
        <begin position="1"/>
        <end position="22"/>
    </location>
</feature>
<dbReference type="PANTHER" id="PTHR30055:SF220">
    <property type="entry name" value="TETR-FAMILY REGULATORY PROTEIN"/>
    <property type="match status" value="1"/>
</dbReference>
<dbReference type="GO" id="GO:0003700">
    <property type="term" value="F:DNA-binding transcription factor activity"/>
    <property type="evidence" value="ECO:0007669"/>
    <property type="project" value="TreeGrafter"/>
</dbReference>
<dbReference type="Pfam" id="PF00440">
    <property type="entry name" value="TetR_N"/>
    <property type="match status" value="1"/>
</dbReference>
<dbReference type="PROSITE" id="PS50977">
    <property type="entry name" value="HTH_TETR_2"/>
    <property type="match status" value="1"/>
</dbReference>
<dbReference type="PANTHER" id="PTHR30055">
    <property type="entry name" value="HTH-TYPE TRANSCRIPTIONAL REGULATOR RUTR"/>
    <property type="match status" value="1"/>
</dbReference>
<evidence type="ECO:0000256" key="2">
    <source>
        <dbReference type="PROSITE-ProRule" id="PRU00335"/>
    </source>
</evidence>
<dbReference type="AlphaFoldDB" id="A0A7X6RQ88"/>
<dbReference type="InterPro" id="IPR036271">
    <property type="entry name" value="Tet_transcr_reg_TetR-rel_C_sf"/>
</dbReference>
<dbReference type="Proteomes" id="UP000553209">
    <property type="component" value="Unassembled WGS sequence"/>
</dbReference>
<evidence type="ECO:0000259" key="4">
    <source>
        <dbReference type="PROSITE" id="PS50977"/>
    </source>
</evidence>
<keyword evidence="6" id="KW-1185">Reference proteome</keyword>
<evidence type="ECO:0000313" key="6">
    <source>
        <dbReference type="Proteomes" id="UP000553209"/>
    </source>
</evidence>
<organism evidence="5 6">
    <name type="scientific">Nocardiopsis alborubida</name>
    <dbReference type="NCBI Taxonomy" id="146802"/>
    <lineage>
        <taxon>Bacteria</taxon>
        <taxon>Bacillati</taxon>
        <taxon>Actinomycetota</taxon>
        <taxon>Actinomycetes</taxon>
        <taxon>Streptosporangiales</taxon>
        <taxon>Nocardiopsidaceae</taxon>
        <taxon>Nocardiopsis</taxon>
    </lineage>
</organism>
<dbReference type="Gene3D" id="1.10.357.10">
    <property type="entry name" value="Tetracycline Repressor, domain 2"/>
    <property type="match status" value="1"/>
</dbReference>
<feature type="domain" description="HTH tetR-type" evidence="4">
    <location>
        <begin position="23"/>
        <end position="83"/>
    </location>
</feature>
<accession>A0A7X6RQ88</accession>
<comment type="caution">
    <text evidence="5">The sequence shown here is derived from an EMBL/GenBank/DDBJ whole genome shotgun (WGS) entry which is preliminary data.</text>
</comment>
<sequence length="212" mass="22932">MQTSRVRVADVTEPAGQRPYHHGNLRSAILDTAERQLREHGADQLSLRDLAREIGVSHAAPRRHFADRQALLDALAEAGFVQLGSALRTVLAEAGDAFDVRVHKAVLAFARFATENAALLELMNSGKHRPGATRIAEAAEAAFGQVSELIEEGQEHGALEPGDPERIGIILYATVQGIAMMVNGNMIDAERLDGLIETAVEQFLRGASPRSR</sequence>
<name>A0A7X6RQ88_9ACTN</name>
<evidence type="ECO:0000256" key="1">
    <source>
        <dbReference type="ARBA" id="ARBA00023125"/>
    </source>
</evidence>
<dbReference type="SUPFAM" id="SSF46689">
    <property type="entry name" value="Homeodomain-like"/>
    <property type="match status" value="1"/>
</dbReference>
<evidence type="ECO:0000256" key="3">
    <source>
        <dbReference type="SAM" id="MobiDB-lite"/>
    </source>
</evidence>
<feature type="DNA-binding region" description="H-T-H motif" evidence="2">
    <location>
        <begin position="46"/>
        <end position="65"/>
    </location>
</feature>